<keyword evidence="5 12" id="KW-0493">Microtubule</keyword>
<dbReference type="GO" id="GO:0007017">
    <property type="term" value="P:microtubule-based process"/>
    <property type="evidence" value="ECO:0007669"/>
    <property type="project" value="InterPro"/>
</dbReference>
<feature type="domain" description="Tubulin/FtsZ GTPase" evidence="14">
    <location>
        <begin position="49"/>
        <end position="287"/>
    </location>
</feature>
<keyword evidence="8" id="KW-0378">Hydrolase</keyword>
<feature type="domain" description="Tubulin/FtsZ 2-layer sandwich" evidence="15">
    <location>
        <begin position="289"/>
        <end position="434"/>
    </location>
</feature>
<dbReference type="GO" id="GO:0016787">
    <property type="term" value="F:hydrolase activity"/>
    <property type="evidence" value="ECO:0007669"/>
    <property type="project" value="UniProtKB-KW"/>
</dbReference>
<dbReference type="GO" id="GO:0046872">
    <property type="term" value="F:metal ion binding"/>
    <property type="evidence" value="ECO:0007669"/>
    <property type="project" value="UniProtKB-KW"/>
</dbReference>
<dbReference type="CDD" id="cd02186">
    <property type="entry name" value="alpha_tubulin"/>
    <property type="match status" value="1"/>
</dbReference>
<evidence type="ECO:0000256" key="2">
    <source>
        <dbReference type="ARBA" id="ARBA00004245"/>
    </source>
</evidence>
<dbReference type="PRINTS" id="PR01162">
    <property type="entry name" value="ALPHATUBULIN"/>
</dbReference>
<keyword evidence="9 12" id="KW-0342">GTP-binding</keyword>
<dbReference type="PANTHER" id="PTHR11588">
    <property type="entry name" value="TUBULIN"/>
    <property type="match status" value="1"/>
</dbReference>
<dbReference type="InterPro" id="IPR002452">
    <property type="entry name" value="Alpha_tubulin"/>
</dbReference>
<comment type="similarity">
    <text evidence="3 12">Belongs to the tubulin family.</text>
</comment>
<dbReference type="Gene3D" id="3.40.50.1440">
    <property type="entry name" value="Tubulin/FtsZ, GTPase domain"/>
    <property type="match status" value="1"/>
</dbReference>
<dbReference type="InterPro" id="IPR003008">
    <property type="entry name" value="Tubulin_FtsZ_GTPase"/>
</dbReference>
<proteinExistence type="inferred from homology"/>
<evidence type="ECO:0000256" key="10">
    <source>
        <dbReference type="ARBA" id="ARBA00023212"/>
    </source>
</evidence>
<keyword evidence="17" id="KW-1185">Reference proteome</keyword>
<gene>
    <name evidence="16" type="ORF">SUZIE_151060</name>
</gene>
<evidence type="ECO:0000256" key="11">
    <source>
        <dbReference type="ARBA" id="ARBA00049117"/>
    </source>
</evidence>
<keyword evidence="10" id="KW-0206">Cytoskeleton</keyword>
<evidence type="ECO:0000256" key="6">
    <source>
        <dbReference type="ARBA" id="ARBA00022723"/>
    </source>
</evidence>
<dbReference type="PRINTS" id="PR01161">
    <property type="entry name" value="TUBULIN"/>
</dbReference>
<comment type="catalytic activity">
    <reaction evidence="11">
        <text>GTP + H2O = GDP + phosphate + H(+)</text>
        <dbReference type="Rhea" id="RHEA:19669"/>
        <dbReference type="ChEBI" id="CHEBI:15377"/>
        <dbReference type="ChEBI" id="CHEBI:15378"/>
        <dbReference type="ChEBI" id="CHEBI:37565"/>
        <dbReference type="ChEBI" id="CHEBI:43474"/>
        <dbReference type="ChEBI" id="CHEBI:58189"/>
    </reaction>
    <physiologicalReaction direction="left-to-right" evidence="11">
        <dbReference type="Rhea" id="RHEA:19670"/>
    </physiologicalReaction>
</comment>
<dbReference type="SMART" id="SM00864">
    <property type="entry name" value="Tubulin"/>
    <property type="match status" value="1"/>
</dbReference>
<evidence type="ECO:0000256" key="7">
    <source>
        <dbReference type="ARBA" id="ARBA00022741"/>
    </source>
</evidence>
<dbReference type="SMART" id="SM00865">
    <property type="entry name" value="Tubulin_C"/>
    <property type="match status" value="1"/>
</dbReference>
<evidence type="ECO:0000256" key="1">
    <source>
        <dbReference type="ARBA" id="ARBA00001946"/>
    </source>
</evidence>
<feature type="region of interest" description="Disordered" evidence="13">
    <location>
        <begin position="473"/>
        <end position="492"/>
    </location>
</feature>
<dbReference type="GO" id="GO:0005200">
    <property type="term" value="F:structural constituent of cytoskeleton"/>
    <property type="evidence" value="ECO:0007669"/>
    <property type="project" value="InterPro"/>
</dbReference>
<dbReference type="SUPFAM" id="SSF52490">
    <property type="entry name" value="Tubulin nucleotide-binding domain-like"/>
    <property type="match status" value="1"/>
</dbReference>
<comment type="caution">
    <text evidence="16">The sequence shown here is derived from an EMBL/GenBank/DDBJ whole genome shotgun (WGS) entry which is preliminary data.</text>
</comment>
<dbReference type="FunFam" id="3.30.1330.20:FF:000001">
    <property type="entry name" value="Tubulin alpha chain"/>
    <property type="match status" value="1"/>
</dbReference>
<dbReference type="GO" id="GO:0005525">
    <property type="term" value="F:GTP binding"/>
    <property type="evidence" value="ECO:0007669"/>
    <property type="project" value="UniProtKB-UniRule"/>
</dbReference>
<sequence>MRECISIHVGQAGVQIGNACWELYCLEHGIQPDGQMPSDKTIGGGDDSFNTFFSETGAGKHVPRAVFVDLEPTVIGELTGSVLGSPLITHALSLPPELNQLVQIINDGWLVSFPFSDEVRTGTYRQLFHPEQLITGKEDAANNYARGHYTIGKEIIDLVLDRIRKLADQCTGLQGFLVFHSFGGGTGSGFTSLLMERLSVDYGKKSKLEFSIYPAPQVSTAVVEPYNSILTTHTTLEHSDCAFMVDNEAIYDICRRNLDIERPTYTNLNRLISQIVSSITASLRFDGALNVDLTEFQTNLVPYPRIHFPLATYAPVISAEKAYHEQLSVAEITNACFEPANQMVKCDPRHGKYMACCLLYRGDVVPKDVNAAIATIKTKRSIQFVDWCPTGFKVGINYQPPTVVPGGDLAKVQRAVCMLSNTTAIAEAWARLDHKFDLMYAKRAFVHWYVGEGMEEGEFSEAREDMAALEKDYEEVGVDSVEGEGEEEGEEY</sequence>
<protein>
    <recommendedName>
        <fullName evidence="12">Tubulin alpha chain</fullName>
    </recommendedName>
</protein>
<comment type="subcellular location">
    <subcellularLocation>
        <location evidence="2">Cytoplasm</location>
        <location evidence="2">Cytoskeleton</location>
    </subcellularLocation>
</comment>
<dbReference type="InterPro" id="IPR000217">
    <property type="entry name" value="Tubulin"/>
</dbReference>
<dbReference type="Pfam" id="PF03953">
    <property type="entry name" value="Tubulin_C"/>
    <property type="match status" value="1"/>
</dbReference>
<dbReference type="Gene3D" id="3.30.1330.20">
    <property type="entry name" value="Tubulin/FtsZ, C-terminal domain"/>
    <property type="match status" value="1"/>
</dbReference>
<comment type="cofactor">
    <cofactor evidence="1">
        <name>Mg(2+)</name>
        <dbReference type="ChEBI" id="CHEBI:18420"/>
    </cofactor>
</comment>
<dbReference type="FunFam" id="3.40.50.1440:FF:000069">
    <property type="entry name" value="Tubulin alpha chain"/>
    <property type="match status" value="1"/>
</dbReference>
<dbReference type="InterPro" id="IPR036525">
    <property type="entry name" value="Tubulin/FtsZ_GTPase_sf"/>
</dbReference>
<evidence type="ECO:0000256" key="12">
    <source>
        <dbReference type="RuleBase" id="RU000352"/>
    </source>
</evidence>
<reference evidence="16" key="1">
    <citation type="submission" date="2020-03" db="EMBL/GenBank/DDBJ databases">
        <title>Studies in the Genomics of Life Span.</title>
        <authorList>
            <person name="Glass D."/>
        </authorList>
    </citation>
    <scope>NUCLEOTIDE SEQUENCE</scope>
    <source>
        <strain evidence="16">SUZIE</strain>
        <tissue evidence="16">Muscle</tissue>
    </source>
</reference>
<dbReference type="FunFam" id="3.40.50.1440:FF:000079">
    <property type="entry name" value="Tubulin, alpha 4-like"/>
    <property type="match status" value="1"/>
</dbReference>
<dbReference type="SUPFAM" id="SSF55307">
    <property type="entry name" value="Tubulin C-terminal domain-like"/>
    <property type="match status" value="1"/>
</dbReference>
<evidence type="ECO:0000256" key="9">
    <source>
        <dbReference type="ARBA" id="ARBA00023134"/>
    </source>
</evidence>
<dbReference type="Gene3D" id="1.10.287.600">
    <property type="entry name" value="Helix hairpin bin"/>
    <property type="match status" value="1"/>
</dbReference>
<evidence type="ECO:0000313" key="16">
    <source>
        <dbReference type="EMBL" id="MBZ3879062.1"/>
    </source>
</evidence>
<dbReference type="FunFam" id="1.10.287.600:FF:000005">
    <property type="entry name" value="Tubulin alpha chain"/>
    <property type="match status" value="1"/>
</dbReference>
<dbReference type="Pfam" id="PF00091">
    <property type="entry name" value="Tubulin"/>
    <property type="match status" value="1"/>
</dbReference>
<dbReference type="InterPro" id="IPR017975">
    <property type="entry name" value="Tubulin_CS"/>
</dbReference>
<dbReference type="GO" id="GO:0005874">
    <property type="term" value="C:microtubule"/>
    <property type="evidence" value="ECO:0007669"/>
    <property type="project" value="UniProtKB-KW"/>
</dbReference>
<dbReference type="InterPro" id="IPR023123">
    <property type="entry name" value="Tubulin_C"/>
</dbReference>
<evidence type="ECO:0000256" key="8">
    <source>
        <dbReference type="ARBA" id="ARBA00022801"/>
    </source>
</evidence>
<dbReference type="InterPro" id="IPR037103">
    <property type="entry name" value="Tubulin/FtsZ-like_C"/>
</dbReference>
<dbReference type="EMBL" id="JAATJV010346600">
    <property type="protein sequence ID" value="MBZ3879062.1"/>
    <property type="molecule type" value="Genomic_DNA"/>
</dbReference>
<evidence type="ECO:0000256" key="4">
    <source>
        <dbReference type="ARBA" id="ARBA00022490"/>
    </source>
</evidence>
<keyword evidence="7 12" id="KW-0547">Nucleotide-binding</keyword>
<evidence type="ECO:0000256" key="5">
    <source>
        <dbReference type="ARBA" id="ARBA00022701"/>
    </source>
</evidence>
<evidence type="ECO:0000313" key="17">
    <source>
        <dbReference type="Proteomes" id="UP001166674"/>
    </source>
</evidence>
<evidence type="ECO:0000256" key="3">
    <source>
        <dbReference type="ARBA" id="ARBA00009636"/>
    </source>
</evidence>
<dbReference type="AlphaFoldDB" id="A0AA41T0I8"/>
<comment type="subunit">
    <text evidence="12">Dimer of alpha and beta chains. A typical microtubule is a hollow water-filled tube with an outer diameter of 25 nm and an inner diameter of 15 nM. Alpha-beta heterodimers associate head-to-tail to form protofilaments running lengthwise along the microtubule wall with the beta-tubulin subunit facing the microtubule plus end conferring a structural polarity. Microtubules usually have 13 protofilaments but different protofilament numbers can be found in some organisms and specialized cells.</text>
</comment>
<comment type="function">
    <text evidence="12">Tubulin is the major constituent of microtubules, a cylinder consisting of laterally associated linear protofilaments composed of alpha- and beta-tubulin heterodimers. Microtubules grow by the addition of GTP-tubulin dimers to the microtubule end, where a stabilizing cap forms. Below the cap, tubulin dimers are in GDP-bound state, owing to GTPase activity of alpha-tubulin.</text>
</comment>
<accession>A0AA41T0I8</accession>
<keyword evidence="4" id="KW-0963">Cytoplasm</keyword>
<dbReference type="Proteomes" id="UP001166674">
    <property type="component" value="Unassembled WGS sequence"/>
</dbReference>
<evidence type="ECO:0000259" key="14">
    <source>
        <dbReference type="SMART" id="SM00864"/>
    </source>
</evidence>
<evidence type="ECO:0000259" key="15">
    <source>
        <dbReference type="SMART" id="SM00865"/>
    </source>
</evidence>
<name>A0AA41T0I8_SCICA</name>
<dbReference type="PROSITE" id="PS00227">
    <property type="entry name" value="TUBULIN"/>
    <property type="match status" value="1"/>
</dbReference>
<evidence type="ECO:0000256" key="13">
    <source>
        <dbReference type="SAM" id="MobiDB-lite"/>
    </source>
</evidence>
<organism evidence="16 17">
    <name type="scientific">Sciurus carolinensis</name>
    <name type="common">Eastern gray squirrel</name>
    <dbReference type="NCBI Taxonomy" id="30640"/>
    <lineage>
        <taxon>Eukaryota</taxon>
        <taxon>Metazoa</taxon>
        <taxon>Chordata</taxon>
        <taxon>Craniata</taxon>
        <taxon>Vertebrata</taxon>
        <taxon>Euteleostomi</taxon>
        <taxon>Mammalia</taxon>
        <taxon>Eutheria</taxon>
        <taxon>Euarchontoglires</taxon>
        <taxon>Glires</taxon>
        <taxon>Rodentia</taxon>
        <taxon>Sciuromorpha</taxon>
        <taxon>Sciuridae</taxon>
        <taxon>Sciurinae</taxon>
        <taxon>Sciurini</taxon>
        <taxon>Sciurus</taxon>
    </lineage>
</organism>
<dbReference type="InterPro" id="IPR008280">
    <property type="entry name" value="Tub_FtsZ_C"/>
</dbReference>
<keyword evidence="6" id="KW-0479">Metal-binding</keyword>
<dbReference type="InterPro" id="IPR018316">
    <property type="entry name" value="Tubulin/FtsZ_2-layer-sand-dom"/>
</dbReference>